<dbReference type="GO" id="GO:0016787">
    <property type="term" value="F:hydrolase activity"/>
    <property type="evidence" value="ECO:0007669"/>
    <property type="project" value="UniProtKB-KW"/>
</dbReference>
<evidence type="ECO:0000256" key="1">
    <source>
        <dbReference type="ARBA" id="ARBA00023295"/>
    </source>
</evidence>
<keyword evidence="1" id="KW-0326">Glycosidase</keyword>
<dbReference type="PROSITE" id="PS00653">
    <property type="entry name" value="GLYCOSYL_HYDROL_F1_2"/>
    <property type="match status" value="1"/>
</dbReference>
<comment type="caution">
    <text evidence="3">The sequence shown here is derived from an EMBL/GenBank/DDBJ whole genome shotgun (WGS) entry which is preliminary data.</text>
</comment>
<comment type="similarity">
    <text evidence="2">Belongs to the glycosyl hydrolase 1 family.</text>
</comment>
<proteinExistence type="inferred from homology"/>
<dbReference type="Pfam" id="PF00232">
    <property type="entry name" value="Glyco_hydro_1"/>
    <property type="match status" value="1"/>
</dbReference>
<dbReference type="Proteomes" id="UP001165287">
    <property type="component" value="Unassembled WGS sequence"/>
</dbReference>
<evidence type="ECO:0000256" key="2">
    <source>
        <dbReference type="RuleBase" id="RU003690"/>
    </source>
</evidence>
<evidence type="ECO:0000313" key="3">
    <source>
        <dbReference type="EMBL" id="MBZ5749602.1"/>
    </source>
</evidence>
<sequence>MGFPKDFLWGGATAANQCEGAYLTDGKGLSTADVMTASAHGVPREITDGVVEGKYYPSHNAVGHYHHFKEDIALFAEMGFKCYRMSIAWSRIFPNGDEEVPNEEGLKHYDEVFDTCFQFGIEPVVTISHFETPLGLLKYGAWENRRVVDFYLSYCETLFNRYKGKVKYWLTFNEINVMSTKPWMAGGVNSDDEQVSMTAAYHQFLASAKAVQMAHEIDSDNKVGMMYNGHTAYPASSDPEDMQRTNDFMHTMLFYSDVQCRGYYPAYKLKEFEREGIILPILDGDLEELKKGKVDFLSFSYYMTHVVGKNTPLVFKGLNGVKTGYKNPYLQMSDWGWGIDPMGLRYLLNLLYDRYQIPLMIVENGLGAVDKVEEDGSIHDSYRIDYLSEHLKEMKKAIEIDGVPVMGYTMWGPIDIIAASTGEMKKRYGFIYVDVDDNGNGTFKRMKKDSFYWYKEVIESNGGNL</sequence>
<dbReference type="InterPro" id="IPR033132">
    <property type="entry name" value="GH_1_N_CS"/>
</dbReference>
<name>A0ABS7UMR4_9BACI</name>
<dbReference type="InterPro" id="IPR001360">
    <property type="entry name" value="Glyco_hydro_1"/>
</dbReference>
<organism evidence="3 4">
    <name type="scientific">Metabacillus rhizolycopersici</name>
    <dbReference type="NCBI Taxonomy" id="2875709"/>
    <lineage>
        <taxon>Bacteria</taxon>
        <taxon>Bacillati</taxon>
        <taxon>Bacillota</taxon>
        <taxon>Bacilli</taxon>
        <taxon>Bacillales</taxon>
        <taxon>Bacillaceae</taxon>
        <taxon>Metabacillus</taxon>
    </lineage>
</organism>
<dbReference type="InterPro" id="IPR017853">
    <property type="entry name" value="GH"/>
</dbReference>
<dbReference type="PANTHER" id="PTHR10353:SF122">
    <property type="entry name" value="6-PHOSPHO-BETA-GLUCOSIDASE ASCB-RELATED"/>
    <property type="match status" value="1"/>
</dbReference>
<keyword evidence="4" id="KW-1185">Reference proteome</keyword>
<dbReference type="Gene3D" id="3.20.20.80">
    <property type="entry name" value="Glycosidases"/>
    <property type="match status" value="1"/>
</dbReference>
<gene>
    <name evidence="3" type="ORF">K9V48_04935</name>
</gene>
<dbReference type="SUPFAM" id="SSF51445">
    <property type="entry name" value="(Trans)glycosidases"/>
    <property type="match status" value="1"/>
</dbReference>
<reference evidence="3" key="1">
    <citation type="submission" date="2024-05" db="EMBL/GenBank/DDBJ databases">
        <title>Metabacillus sp. nov., isolated from the rhizosphere soil of tomato plants.</title>
        <authorList>
            <person name="Ma R."/>
        </authorList>
    </citation>
    <scope>NUCLEOTIDE SEQUENCE</scope>
    <source>
        <strain evidence="3">DBTR6</strain>
    </source>
</reference>
<dbReference type="PRINTS" id="PR00131">
    <property type="entry name" value="GLHYDRLASE1"/>
</dbReference>
<protein>
    <submittedName>
        <fullName evidence="3">Glycoside hydrolase family 1 protein</fullName>
    </submittedName>
</protein>
<dbReference type="EMBL" id="JAIQUM010000007">
    <property type="protein sequence ID" value="MBZ5749602.1"/>
    <property type="molecule type" value="Genomic_DNA"/>
</dbReference>
<evidence type="ECO:0000313" key="4">
    <source>
        <dbReference type="Proteomes" id="UP001165287"/>
    </source>
</evidence>
<keyword evidence="3" id="KW-0378">Hydrolase</keyword>
<dbReference type="PANTHER" id="PTHR10353">
    <property type="entry name" value="GLYCOSYL HYDROLASE"/>
    <property type="match status" value="1"/>
</dbReference>
<dbReference type="RefSeq" id="WP_224137414.1">
    <property type="nucleotide sequence ID" value="NZ_JAIQUM010000007.1"/>
</dbReference>
<accession>A0ABS7UMR4</accession>